<dbReference type="PROSITE" id="PS51257">
    <property type="entry name" value="PROKAR_LIPOPROTEIN"/>
    <property type="match status" value="1"/>
</dbReference>
<dbReference type="AlphaFoldDB" id="A0A835ZJL6"/>
<keyword evidence="1" id="KW-0732">Signal</keyword>
<comment type="caution">
    <text evidence="2">The sequence shown here is derived from an EMBL/GenBank/DDBJ whole genome shotgun (WGS) entry which is preliminary data.</text>
</comment>
<gene>
    <name evidence="2" type="ORF">JKP88DRAFT_175870</name>
</gene>
<feature type="signal peptide" evidence="1">
    <location>
        <begin position="1"/>
        <end position="37"/>
    </location>
</feature>
<organism evidence="2 3">
    <name type="scientific">Tribonema minus</name>
    <dbReference type="NCBI Taxonomy" id="303371"/>
    <lineage>
        <taxon>Eukaryota</taxon>
        <taxon>Sar</taxon>
        <taxon>Stramenopiles</taxon>
        <taxon>Ochrophyta</taxon>
        <taxon>PX clade</taxon>
        <taxon>Xanthophyceae</taxon>
        <taxon>Tribonematales</taxon>
        <taxon>Tribonemataceae</taxon>
        <taxon>Tribonema</taxon>
    </lineage>
</organism>
<protein>
    <recommendedName>
        <fullName evidence="4">EGF-like domain-containing protein</fullName>
    </recommendedName>
</protein>
<evidence type="ECO:0000313" key="3">
    <source>
        <dbReference type="Proteomes" id="UP000664859"/>
    </source>
</evidence>
<keyword evidence="3" id="KW-1185">Reference proteome</keyword>
<evidence type="ECO:0008006" key="4">
    <source>
        <dbReference type="Google" id="ProtNLM"/>
    </source>
</evidence>
<name>A0A835ZJL6_9STRA</name>
<feature type="chain" id="PRO_5032870969" description="EGF-like domain-containing protein" evidence="1">
    <location>
        <begin position="38"/>
        <end position="361"/>
    </location>
</feature>
<accession>A0A835ZJL6</accession>
<sequence>MIGWRWRPPWSGGNTLAAAATAAAALSSLACYHVATAQHADVDGGIIKPSAAARTLPAAATIRATSLLASAAPDPAWIEAQCPNAFKYHTPECSNGGTLYVYNGTESHKESSCAHCDCPEGWGGLSCNLCTDVGSCPPQQLSDGTFRDASACTSSQLLPTPEEAQGGGKLVSCTCGGGEDDWSALLCAQQPDTRLELTVRGFGNATHPATIDVIETAAIRRKADEAWPGQYDYWFPAVFNGSLTGCEVSVGKCLDIPGTTLAQRDCTVFACAATRTQCPPPGYDVCDGFPDCRAPPGAPGAYKTHKCDAIPQSGKAFTVTCEVAPTADGRFVCYYQQPGGFAPLSVTCAAGGCVYDGGAPI</sequence>
<evidence type="ECO:0000256" key="1">
    <source>
        <dbReference type="SAM" id="SignalP"/>
    </source>
</evidence>
<dbReference type="EMBL" id="JAFCMP010000037">
    <property type="protein sequence ID" value="KAG5190218.1"/>
    <property type="molecule type" value="Genomic_DNA"/>
</dbReference>
<reference evidence="2" key="1">
    <citation type="submission" date="2021-02" db="EMBL/GenBank/DDBJ databases">
        <title>First Annotated Genome of the Yellow-green Alga Tribonema minus.</title>
        <authorList>
            <person name="Mahan K.M."/>
        </authorList>
    </citation>
    <scope>NUCLEOTIDE SEQUENCE</scope>
    <source>
        <strain evidence="2">UTEX B ZZ1240</strain>
    </source>
</reference>
<evidence type="ECO:0000313" key="2">
    <source>
        <dbReference type="EMBL" id="KAG5190218.1"/>
    </source>
</evidence>
<proteinExistence type="predicted"/>
<feature type="non-terminal residue" evidence="2">
    <location>
        <position position="361"/>
    </location>
</feature>
<dbReference type="OrthoDB" id="66620at2759"/>
<dbReference type="Proteomes" id="UP000664859">
    <property type="component" value="Unassembled WGS sequence"/>
</dbReference>